<dbReference type="SUPFAM" id="SSF53901">
    <property type="entry name" value="Thiolase-like"/>
    <property type="match status" value="3"/>
</dbReference>
<dbReference type="InterPro" id="IPR036736">
    <property type="entry name" value="ACP-like_sf"/>
</dbReference>
<evidence type="ECO:0000256" key="9">
    <source>
        <dbReference type="ARBA" id="ARBA00052442"/>
    </source>
</evidence>
<evidence type="ECO:0000256" key="8">
    <source>
        <dbReference type="ARBA" id="ARBA00023315"/>
    </source>
</evidence>
<evidence type="ECO:0000256" key="10">
    <source>
        <dbReference type="ARBA" id="ARBA00060158"/>
    </source>
</evidence>
<comment type="catalytic activity">
    <reaction evidence="9">
        <text>6 (S)-methylmalonyl-CoA + propanoyl-CoA + 6 NADPH + 12 H(+) = 6-deoxyerythronolide B + 6 CO2 + 6 NADP(+) + 7 CoA + H2O</text>
        <dbReference type="Rhea" id="RHEA:23068"/>
        <dbReference type="ChEBI" id="CHEBI:15377"/>
        <dbReference type="ChEBI" id="CHEBI:15378"/>
        <dbReference type="ChEBI" id="CHEBI:16089"/>
        <dbReference type="ChEBI" id="CHEBI:16526"/>
        <dbReference type="ChEBI" id="CHEBI:57287"/>
        <dbReference type="ChEBI" id="CHEBI:57327"/>
        <dbReference type="ChEBI" id="CHEBI:57392"/>
        <dbReference type="ChEBI" id="CHEBI:57783"/>
        <dbReference type="ChEBI" id="CHEBI:58349"/>
        <dbReference type="EC" id="2.3.1.94"/>
    </reaction>
</comment>
<dbReference type="InterPro" id="IPR016036">
    <property type="entry name" value="Malonyl_transacylase_ACP-bd"/>
</dbReference>
<dbReference type="InterPro" id="IPR018201">
    <property type="entry name" value="Ketoacyl_synth_AS"/>
</dbReference>
<evidence type="ECO:0000313" key="19">
    <source>
        <dbReference type="Proteomes" id="UP000282084"/>
    </source>
</evidence>
<feature type="active site" description="Proton acceptor; for dehydratase activity" evidence="14">
    <location>
        <position position="937"/>
    </location>
</feature>
<dbReference type="Pfam" id="PF16197">
    <property type="entry name" value="KAsynt_C_assoc"/>
    <property type="match status" value="3"/>
</dbReference>
<dbReference type="SUPFAM" id="SSF55048">
    <property type="entry name" value="Probable ACP-binding domain of malonyl-CoA ACP transacylase"/>
    <property type="match status" value="3"/>
</dbReference>
<comment type="function">
    <text evidence="10">Involved in the biosynthesis of antibiotic erythromycin via the biosynthesis of its aglycone precursor, 6-deoxyerythronolide B (6-dEB).</text>
</comment>
<dbReference type="InterPro" id="IPR049552">
    <property type="entry name" value="PKS_DH_N"/>
</dbReference>
<feature type="region of interest" description="C-terminal hotdog fold" evidence="14">
    <location>
        <begin position="2686"/>
        <end position="2822"/>
    </location>
</feature>
<evidence type="ECO:0000256" key="13">
    <source>
        <dbReference type="ARBA" id="ARBA00066981"/>
    </source>
</evidence>
<proteinExistence type="predicted"/>
<keyword evidence="6" id="KW-0045">Antibiotic biosynthesis</keyword>
<dbReference type="InterPro" id="IPR013968">
    <property type="entry name" value="PKS_KR"/>
</dbReference>
<dbReference type="CDD" id="cd08956">
    <property type="entry name" value="KR_3_FAS_SDR_x"/>
    <property type="match status" value="3"/>
</dbReference>
<dbReference type="EC" id="2.3.1.94" evidence="13"/>
<dbReference type="Gene3D" id="3.40.47.10">
    <property type="match status" value="3"/>
</dbReference>
<dbReference type="InterPro" id="IPR014031">
    <property type="entry name" value="Ketoacyl_synth_C"/>
</dbReference>
<dbReference type="InterPro" id="IPR020841">
    <property type="entry name" value="PKS_Beta-ketoAc_synthase_dom"/>
</dbReference>
<sequence>MDQEKLLDYLKRVTADLHKTRKRLQEVESADAEPVAVVAMACRYPGGVSSPEDLWQLVAEGGDGISAFPDDRGWDLDALYHPDPDHPGTSLTREGGFLTGASRFDASFFEISPREALAMDPQQRLLLETSWEAFERAGIDPTSVRGSRTGVFVGSNTQDYARLLAVAEESSEGYMVTGTTAAVISGRISYTLGLEGPAVTVDTACSSSLVAFHLAVRALRSGECSMALAGGATVMTTPAAFVEFSRQRGIAADGRCKAFAASADGFGPAEGVGVVLLQRLSDALRDGNPVLAVVRGSAVNQDGASNGISAPNGPSQERVILQALADARLTPSDVDVVEAHGTGTALGDPIEAQALLATYGQGRDEPLWLGSVKSNIGHTQAAAGVAGVIKMVMALRAGVLPKTLHVDEPSPHVDWESGAVEVLAEARSWPAVDRPRRAAVSAFGVSGTNAHVILEHVEPSTAPTEDVPGPVPWVVSARTEEALAEQVARLRAFAVEHPDVRAVDVAHTLAVSRARFPHRAVLVGEAPADFAEREPVTGVAHGGKTAFVFPGQGSQWVGMAVELLEQSSVFAGRMGECAAAIDPLVEWNLLDVVRSGDFDRVDVVQPVLFSVMVSLAELWRSWGVRPSAVVGHSQGEIAAAVVAGALSLEDGARVVVLRSKAITGIAGRGGMVSVGLPVAEVEALISRWEGLSVAAVNGPGSVVVSGDVAGLEGLLEHASANDVRARRIAVDYASHSVHVEQLEDEILAVLAGIKPREGEVPVYSTLTGSVLSGAEMDAGYWFRNLRRTVGLQGAVERLAADGFGVFVECSPHPVLTLGVQETLDAAGSDAVVLGTLRRDEGGLARALTSLGEAHVAGVEPDWTAVVPGGQRIDLPTYAFQRKRFWPKLAPVVGDISAAGLNPANHPLLTAAVALADSDGLLFTGRLSRATHPWLADHAVGDVALLPGTAFVELAVRAGDQVGCPRVAELTLSAPLVVPAQGAVQVQVRVAAPDAEGRRAVTVHSRPEEDEPEWSGAVWARHAEGVLVAAGAVPDGLTGAWPPPGAQPVPVDDFYAVLADAGFEYGPAFQGLRAAWRDGEDVLAEVRLAADQAEHADRYGLHPALLDAALHPLGLLDRAGGVRLPFAWRDVELHATGATALRVRLSRRGDGVSLLVADETGAPVAEVGDLVLRPVDPRALGTPAELPYRVDWVPVPLGRAEAPHAVVDDLDALAGAEVPATVVVPLAPVAGEPGGATRTAVGTALALLQRWVSDDRFADSRLVLVTRGAAGPDVTDLPNAAVWGLVRSALSEHPGRFGLVDTDDESAHLVPAALACDEPQVVLRGGTALAARLTRVAPVDPPVFDPDGTVLVTGATGTLGSLVARHLVVAHGVRDLLLLSRSGSAAPGAAELVADLAAAGARVDLAACDVADRSALAAVLADREVAAVVHTAGALDDGVLTALTPERVDTVLRPKVDAVLNLHELVGDVSAFVLFSSASGLFGGGGQANYAAANAFTDAFARHRRAMGLPATSLAWGLWDQRTGLTGHLADADIARMARMGVAALSTEDGLRMFDTAVASGEPVLATVRLDLAALRGRPVPEAMGALLRGLLRTPTRRVAARVDVDGAALDEAALLDLVRAQAANVLGYAAGDDVGADRAFKELGFDSLTAVELRNRLNGVTGLRLPATLVFDHPTPAALAAHLAAELGGAAPAAPAVVATAGPVDEPIAVVGIGCRFPGDVRSPEDLWDVLAAGRDVLTPLPADRGWEGWFEDTRVGGFLHDALDFDPAFFGISPREALAMDPQQRLLLETSWEALERAGIDPATLRGSRTGVFAGVMYFDYASRLSSVPDDVAGYLGNGSSGSVMSGRVAYTFGFEGPAVTVDTACSSSLVALHLAVQSLRRGECTMALAGGVTVMSTPGVFAEFDRQAGSAADGRCKSFAAAADGTGFAEGVGMLLVERLSDARRNGHRVLAVVKGSAVNQDGASNGLTAPNGPSQQRVIRQALADARLRPSDVDAVEAHGTGTTLGDPIEAQAVLATYGQDRAEPLWLGSVKSNLGHAQAAAGVAGIIKMIMAMRHGVLPRTLHVDEPTPHVDWSAGAVELLTEDRPWPELDRPRRAAVSSFGISGTNAHVVLEQAPPEPEPAPSSPARPLPWVLSAKSPEGLRAGADRLLRLVSDGRDDWGDLAFSLATTRFAAEHRAAVVAADPAGFRAGLAALAEGTTHPDVHCGQAAGGKVAFLFTGQGAQRVGMGRELREAFPVFARAYDEVCAHFDVPLADLDADRLARTGNTQPALFAFEVALCRLVESWGVRPDFVVGHSIGELAAAHVTGVLSLPDAARLVAERGRLMEELPPGGAMVAVRAAEDEVLPLLTPGVAVAAVNGEDSLVLSGAEQAVQSVVDALGRKAKRLAVSHAFHSPLMEPMLSAFREVATGVAYAGPAVPAISTVTGQAADWTDPEYWVGQVRATVRYADAVAALRAAGVTTFLEIGPDAVLTALGDGPAFVPSVRAGRPEPLAVAAAVAALHVRGVRVDWPAFFADTPARRVDLPTYPFQRQRYWLDATPATGDVTSAGLDAARHPLLGAAVPLPDADGVVFTGLLSRATAPWLADHVVGGVVLLPGSALVELAAHAGAAVGRDRVDELTVTAPLVVPARGGVQVQVVVRDRAVTVYSRAEGAEWTAHATGTLGTAGPAPVEPAEWPPADAEPVALDDFYAAFTELGIEYGPLFRGVRSAWRRGREVFADVRVADDRAEDYGVHPALLDAALHGIALGDFLTGPEGARLPFAWRGVTVHAVGASALRVRISPVGADAVALTAVDGTGAPVITVDSLTLRPLPADRLDARPRPDALLHLAWRPVDARPARDGRWVVVGPPLPGLDVPAQDDLDPAADVVVVPLTGSDVRGATTRALELVRRWTSDDRFADAHLVIATTGAVATRPDEDVTDLAHAAVWGLVRSAQSEHPGRVTLVDGADFALLPAVLAAGEPQAALRDGRVLTPRLERGRAGDPLDLGDTVLVTGATGALGGLVARHLAATPGVRRLVLLSRSGAPVDVACDVAHVACDVADRDALAAVLAEHRVTAIVHAAGVLDDGVLSALTPERLDTVLRPKVDAALAFDDLAPDVPLVLFSSASGVLGAPGQGNYAAANAFLDAFAQHRRVHGRPAVALAWGPWSVGGGMAEGTARRGPFLPFGAEDGLALFDAAVGGEHAAPVLLRVDRSRADDVPLLRTRAPRKAAAFVPGTEAFAARLAASGDPLRTLLDLVRTAVAGVLGHAGAAAIEAGRAFTDLGFDSLAAVELRNALHAETGLRLPATLVFDHPTPLALARHLHEHFAGPAAAPAEVARVAAVDEPIAVVGIGCRFPGGVRTPEDLWRLVLAGEDAVVPFPEDRGWDVDALYDPDPDQRGTSYTREGGFLRDADLFDPAFFGISPREALTIDPQHRLLLETSWEAVERAGIDPVSLRGSRTGVFVGVMYNDYATLLSQSEEAAEGHMGTGSAHSVASGRLSYTFGLEGPAVTVDTACSSSLVALHLAAQALRAGECSLALVGGVTVMSTPGAFIEFSRQRGLAADGRCKAFGAGADGTGWGEGVGMLLVERLSDARRNGHRVLAVVKGSAVNQDGASNGLTAPNGPSQQRVIRQALSSAGLRPSDVDVVEAHGTGTALGDPIEAQALLATYGQDRDEPLWLGSVKSNIGHTQAAAGVAGIIKMVMAMRHGVLPKTLHADEPSSHVDWSAGAVELLTDSRPWPEVGRARRAAVSSFGVSGTNAHVVLEQPPAVAEPERRPSDAVLPLVISARGAEALAAQASRILDRLTDDVSPADVAHSLVTGRSTFDRRAVVVGDWREGLGALAAGTASPNVVTGRPVDGTLAFLFTGQGAQRVGMGRGLHDAFPVFAEAFDAVCAAFDMPLGELGADLIDRTEYTQPALFAVEVALFRLLESWGVRPDVVAGHSIGELAAAHVAGVLSLADAATLVKARGRLMQALPEGGAMVAVQAAENEVELTPGVSVAAVNGPSSVVLSGVEEEVLAIAEGFAARGRKTKRLVVSHAFHSVLMEPMLAEFRQVAESLTYHEPGIDAVSTVTGKPVTDEWRSPEYWVGQVRQAVRFADAVATLHDQGVRTFLELGPDAVLTALGPESADAAFVPVLRADRDEERTAVAALGVLHTRGIPVDWAAFLAPHGGRALDLPTYPFQEERFWPRVVARAGDVASVGVTAADHPLLGAAVDLPGSGTAWTARLSRRTHPWLLDHAVGDAVLLPGTAFVEMLVRAGDEVGADRVEDLALAAPLVLPERGAVQVRLMVADADDRGRRAVTVHSRLDDGPWTEHAQGVLAPGAPAPAALGEWPPADAEALDVTGLYAELAARGLAYGPVFQGLTAAWRRGDEVFAEVELPEDVRATGFGVHPALFDAALHAVALTGGAGGPALPFAWSDVALHAAGATALRVRVTPTDGGVRLDAADPTGAPVLSVGTLALREVAATASEESAVRAAAVDALFRLDWLPVAGGAPTGSWAVVGPDPLGVADAVRAHGLTVTTADELVAADVVVVAIGTGDGDLPHEARAAVARAIDVVAAWTADDRFADSHLVLVTRDATGPDPDPAAAAALGLLRTAQSEHPGRLTLVDVSGDAAALPGAVASGEPQLAVRGGAVLVPRLARVATDEVGERPGFGAGTVLVTGASGALGRVVARHLVAEHGVRDLLLVSRSGDGDDLDGLDARVRRAALDVADRAALARALAGERLSAVVHLAGVLDDGVLSSLTPERVDRVFRPKVDGLVALDAVTRDHDLAAFVVFSSAAGVFGNAGQGNYAAANAFADALVARRRAEGLPGVSLAWGLWAGGMADRLGEAERRRVDRGGVTALAEDEALALLDTALATGHGLLAPIRLDLAPSDHAPAVLRSLVRAPRRRAAAAGSAPDLARRLADLDGPARRAVLLDLVRGHVAAALGHARPEAIEEDRAFSELGFDSLTAVELRNALGAATGLRLPSTLVFDHPNPAALADHLLAALRPEPVPITADLARLAAPTAEDLADEQRRAEVTALLRGLLGKWDRPADRTGLVARLDEAGDDEVFELLGTEFGIS</sequence>
<dbReference type="SMART" id="SM00827">
    <property type="entry name" value="PKS_AT"/>
    <property type="match status" value="3"/>
</dbReference>
<dbReference type="InterPro" id="IPR014030">
    <property type="entry name" value="Ketoacyl_synth_N"/>
</dbReference>
<dbReference type="SMART" id="SM00825">
    <property type="entry name" value="PKS_KS"/>
    <property type="match status" value="3"/>
</dbReference>
<dbReference type="InterPro" id="IPR006162">
    <property type="entry name" value="Ppantetheine_attach_site"/>
</dbReference>
<feature type="domain" description="Ketosynthase family 3 (KS3)" evidence="16">
    <location>
        <begin position="3329"/>
        <end position="3753"/>
    </location>
</feature>
<dbReference type="InterPro" id="IPR014043">
    <property type="entry name" value="Acyl_transferase_dom"/>
</dbReference>
<evidence type="ECO:0000259" key="15">
    <source>
        <dbReference type="PROSITE" id="PS50075"/>
    </source>
</evidence>
<dbReference type="FunFam" id="3.40.47.10:FF:000019">
    <property type="entry name" value="Polyketide synthase type I"/>
    <property type="match status" value="3"/>
</dbReference>
<dbReference type="Pfam" id="PF00698">
    <property type="entry name" value="Acyl_transf_1"/>
    <property type="match status" value="3"/>
</dbReference>
<dbReference type="GO" id="GO:0031177">
    <property type="term" value="F:phosphopantetheine binding"/>
    <property type="evidence" value="ECO:0007669"/>
    <property type="project" value="InterPro"/>
</dbReference>
<dbReference type="Pfam" id="PF00550">
    <property type="entry name" value="PP-binding"/>
    <property type="match status" value="3"/>
</dbReference>
<dbReference type="PROSITE" id="PS52019">
    <property type="entry name" value="PKS_MFAS_DH"/>
    <property type="match status" value="3"/>
</dbReference>
<evidence type="ECO:0000256" key="7">
    <source>
        <dbReference type="ARBA" id="ARBA00023268"/>
    </source>
</evidence>
<dbReference type="RefSeq" id="WP_246018907.1">
    <property type="nucleotide sequence ID" value="NZ_RBXO01000001.1"/>
</dbReference>
<dbReference type="Pfam" id="PF14765">
    <property type="entry name" value="PS-DH"/>
    <property type="match status" value="3"/>
</dbReference>
<dbReference type="InterPro" id="IPR057326">
    <property type="entry name" value="KR_dom"/>
</dbReference>
<dbReference type="SMART" id="SM00823">
    <property type="entry name" value="PKS_PP"/>
    <property type="match status" value="3"/>
</dbReference>
<dbReference type="PROSITE" id="PS52004">
    <property type="entry name" value="KS3_2"/>
    <property type="match status" value="3"/>
</dbReference>
<dbReference type="Pfam" id="PF00109">
    <property type="entry name" value="ketoacyl-synt"/>
    <property type="match status" value="3"/>
</dbReference>
<dbReference type="InterPro" id="IPR055123">
    <property type="entry name" value="SpnB-like_Rossmann"/>
</dbReference>
<feature type="active site" description="Proton acceptor; for dehydratase activity" evidence="14">
    <location>
        <position position="2592"/>
    </location>
</feature>
<evidence type="ECO:0000256" key="2">
    <source>
        <dbReference type="ARBA" id="ARBA00022450"/>
    </source>
</evidence>
<feature type="active site" description="Proton donor; for dehydratase activity" evidence="14">
    <location>
        <position position="4386"/>
    </location>
</feature>
<dbReference type="InterPro" id="IPR020807">
    <property type="entry name" value="PKS_DH"/>
</dbReference>
<dbReference type="InterPro" id="IPR050091">
    <property type="entry name" value="PKS_NRPS_Biosynth_Enz"/>
</dbReference>
<evidence type="ECO:0000259" key="16">
    <source>
        <dbReference type="PROSITE" id="PS52004"/>
    </source>
</evidence>
<dbReference type="Pfam" id="PF21089">
    <property type="entry name" value="PKS_DH_N"/>
    <property type="match status" value="3"/>
</dbReference>
<protein>
    <recommendedName>
        <fullName evidence="13">6-deoxyerythronolide-B synthase</fullName>
        <ecNumber evidence="13">2.3.1.94</ecNumber>
    </recommendedName>
</protein>
<dbReference type="SUPFAM" id="SSF51735">
    <property type="entry name" value="NAD(P)-binding Rossmann-fold domains"/>
    <property type="match status" value="6"/>
</dbReference>
<evidence type="ECO:0000256" key="6">
    <source>
        <dbReference type="ARBA" id="ARBA00023194"/>
    </source>
</evidence>
<dbReference type="PANTHER" id="PTHR43775:SF51">
    <property type="entry name" value="INACTIVE PHENOLPHTHIOCEROL SYNTHESIS POLYKETIDE SYNTHASE TYPE I PKS1-RELATED"/>
    <property type="match status" value="1"/>
</dbReference>
<comment type="caution">
    <text evidence="18">The sequence shown here is derived from an EMBL/GenBank/DDBJ whole genome shotgun (WGS) entry which is preliminary data.</text>
</comment>
<dbReference type="PROSITE" id="PS00012">
    <property type="entry name" value="PHOSPHOPANTETHEINE"/>
    <property type="match status" value="3"/>
</dbReference>
<feature type="region of interest" description="C-terminal hotdog fold" evidence="14">
    <location>
        <begin position="4327"/>
        <end position="4460"/>
    </location>
</feature>
<feature type="region of interest" description="N-terminal hotdog fold" evidence="14">
    <location>
        <begin position="905"/>
        <end position="1033"/>
    </location>
</feature>
<feature type="region of interest" description="N-terminal hotdog fold" evidence="14">
    <location>
        <begin position="4196"/>
        <end position="4316"/>
    </location>
</feature>
<comment type="subunit">
    <text evidence="12">Homodimer. Erythronolide synthase is composed of EryAI, EryAII and EryAIII multimodular (2 modules) polypeptides each coding for a functional synthase subunit which participates in 2 of the six FAS-like elongation steps required for formation of the polyketide. Module 1, 2, 3, 4, 5, and 6 participating in biosynthesis steps 1, 2, 3, 4, 5, and 6, respectively.</text>
</comment>
<feature type="region of interest" description="N-terminal hotdog fold" evidence="14">
    <location>
        <begin position="2560"/>
        <end position="2675"/>
    </location>
</feature>
<feature type="domain" description="Carrier" evidence="15">
    <location>
        <begin position="4908"/>
        <end position="4983"/>
    </location>
</feature>
<evidence type="ECO:0000256" key="4">
    <source>
        <dbReference type="ARBA" id="ARBA00022679"/>
    </source>
</evidence>
<dbReference type="PROSITE" id="PS00606">
    <property type="entry name" value="KS3_1"/>
    <property type="match status" value="3"/>
</dbReference>
<dbReference type="Gene3D" id="1.10.1200.10">
    <property type="entry name" value="ACP-like"/>
    <property type="match status" value="3"/>
</dbReference>
<evidence type="ECO:0000313" key="18">
    <source>
        <dbReference type="EMBL" id="RKT54476.1"/>
    </source>
</evidence>
<dbReference type="InterPro" id="IPR049551">
    <property type="entry name" value="PKS_DH_C"/>
</dbReference>
<dbReference type="Gene3D" id="3.10.129.110">
    <property type="entry name" value="Polyketide synthase dehydratase"/>
    <property type="match status" value="3"/>
</dbReference>
<dbReference type="Gene3D" id="3.30.70.3290">
    <property type="match status" value="3"/>
</dbReference>
<evidence type="ECO:0000256" key="14">
    <source>
        <dbReference type="PROSITE-ProRule" id="PRU01363"/>
    </source>
</evidence>
<keyword evidence="2" id="KW-0596">Phosphopantetheine</keyword>
<dbReference type="Pfam" id="PF02801">
    <property type="entry name" value="Ketoacyl-synt_C"/>
    <property type="match status" value="3"/>
</dbReference>
<feature type="domain" description="PKS/mFAS DH" evidence="17">
    <location>
        <begin position="4196"/>
        <end position="4460"/>
    </location>
</feature>
<dbReference type="InterPro" id="IPR020806">
    <property type="entry name" value="PKS_PP-bd"/>
</dbReference>
<comment type="pathway">
    <text evidence="11">Antibiotic biosynthesis; erythromycin biosynthesis.</text>
</comment>
<reference evidence="18 19" key="1">
    <citation type="submission" date="2018-10" db="EMBL/GenBank/DDBJ databases">
        <title>Sequencing the genomes of 1000 actinobacteria strains.</title>
        <authorList>
            <person name="Klenk H.-P."/>
        </authorList>
    </citation>
    <scope>NUCLEOTIDE SEQUENCE [LARGE SCALE GENOMIC DNA]</scope>
    <source>
        <strain evidence="18 19">DSM 43800</strain>
    </source>
</reference>
<dbReference type="GO" id="GO:0004312">
    <property type="term" value="F:fatty acid synthase activity"/>
    <property type="evidence" value="ECO:0007669"/>
    <property type="project" value="TreeGrafter"/>
</dbReference>
<dbReference type="Gene3D" id="3.40.50.720">
    <property type="entry name" value="NAD(P)-binding Rossmann-like Domain"/>
    <property type="match status" value="3"/>
</dbReference>
<dbReference type="InterPro" id="IPR015083">
    <property type="entry name" value="NorB/c/GfsB-D-like_docking"/>
</dbReference>
<dbReference type="SUPFAM" id="SSF52151">
    <property type="entry name" value="FabD/lysophospholipase-like"/>
    <property type="match status" value="3"/>
</dbReference>
<dbReference type="InterPro" id="IPR042104">
    <property type="entry name" value="PKS_dehydratase_sf"/>
</dbReference>
<dbReference type="CDD" id="cd00833">
    <property type="entry name" value="PKS"/>
    <property type="match status" value="3"/>
</dbReference>
<evidence type="ECO:0000259" key="17">
    <source>
        <dbReference type="PROSITE" id="PS52019"/>
    </source>
</evidence>
<dbReference type="InterPro" id="IPR049900">
    <property type="entry name" value="PKS_mFAS_DH"/>
</dbReference>
<evidence type="ECO:0000256" key="1">
    <source>
        <dbReference type="ARBA" id="ARBA00001957"/>
    </source>
</evidence>
<feature type="domain" description="Carrier" evidence="15">
    <location>
        <begin position="3237"/>
        <end position="3312"/>
    </location>
</feature>
<evidence type="ECO:0000256" key="3">
    <source>
        <dbReference type="ARBA" id="ARBA00022553"/>
    </source>
</evidence>
<dbReference type="SMART" id="SM01294">
    <property type="entry name" value="PKS_PP_betabranch"/>
    <property type="match status" value="3"/>
</dbReference>
<feature type="active site" description="Proton donor; for dehydratase activity" evidence="14">
    <location>
        <position position="1106"/>
    </location>
</feature>
<comment type="cofactor">
    <cofactor evidence="1">
        <name>pantetheine 4'-phosphate</name>
        <dbReference type="ChEBI" id="CHEBI:47942"/>
    </cofactor>
</comment>
<dbReference type="Pfam" id="PF08990">
    <property type="entry name" value="Docking"/>
    <property type="match status" value="1"/>
</dbReference>
<dbReference type="FunFam" id="1.10.1200.10:FF:000007">
    <property type="entry name" value="Probable polyketide synthase pks17"/>
    <property type="match status" value="3"/>
</dbReference>
<dbReference type="InterPro" id="IPR016035">
    <property type="entry name" value="Acyl_Trfase/lysoPLipase"/>
</dbReference>
<name>A0A495VYS4_9PSEU</name>
<dbReference type="GO" id="GO:0047879">
    <property type="term" value="F:erythronolide synthase activity"/>
    <property type="evidence" value="ECO:0007669"/>
    <property type="project" value="UniProtKB-EC"/>
</dbReference>
<dbReference type="InterPro" id="IPR036291">
    <property type="entry name" value="NAD(P)-bd_dom_sf"/>
</dbReference>
<dbReference type="Pfam" id="PF22953">
    <property type="entry name" value="SpnB_Rossmann"/>
    <property type="match status" value="3"/>
</dbReference>
<feature type="domain" description="Ketosynthase family 3 (KS3)" evidence="16">
    <location>
        <begin position="32"/>
        <end position="456"/>
    </location>
</feature>
<feature type="region of interest" description="C-terminal hotdog fold" evidence="14">
    <location>
        <begin position="1045"/>
        <end position="1180"/>
    </location>
</feature>
<dbReference type="EMBL" id="RBXO01000001">
    <property type="protein sequence ID" value="RKT54476.1"/>
    <property type="molecule type" value="Genomic_DNA"/>
</dbReference>
<dbReference type="SUPFAM" id="SSF47336">
    <property type="entry name" value="ACP-like"/>
    <property type="match status" value="3"/>
</dbReference>
<keyword evidence="8" id="KW-0012">Acyltransferase</keyword>
<dbReference type="Proteomes" id="UP000282084">
    <property type="component" value="Unassembled WGS sequence"/>
</dbReference>
<dbReference type="GO" id="GO:0033068">
    <property type="term" value="P:macrolide biosynthetic process"/>
    <property type="evidence" value="ECO:0007669"/>
    <property type="project" value="UniProtKB-ARBA"/>
</dbReference>
<dbReference type="PANTHER" id="PTHR43775">
    <property type="entry name" value="FATTY ACID SYNTHASE"/>
    <property type="match status" value="1"/>
</dbReference>
<feature type="domain" description="PKS/mFAS DH" evidence="17">
    <location>
        <begin position="2560"/>
        <end position="2822"/>
    </location>
</feature>
<keyword evidence="7" id="KW-0511">Multifunctional enzyme</keyword>
<dbReference type="InterPro" id="IPR009081">
    <property type="entry name" value="PP-bd_ACP"/>
</dbReference>
<dbReference type="InterPro" id="IPR032821">
    <property type="entry name" value="PKS_assoc"/>
</dbReference>
<dbReference type="PROSITE" id="PS50075">
    <property type="entry name" value="CARRIER"/>
    <property type="match status" value="3"/>
</dbReference>
<keyword evidence="19" id="KW-1185">Reference proteome</keyword>
<keyword evidence="4 18" id="KW-0808">Transferase</keyword>
<evidence type="ECO:0000256" key="5">
    <source>
        <dbReference type="ARBA" id="ARBA00022737"/>
    </source>
</evidence>
<dbReference type="SMART" id="SM00826">
    <property type="entry name" value="PKS_DH"/>
    <property type="match status" value="3"/>
</dbReference>
<dbReference type="GO" id="GO:0004315">
    <property type="term" value="F:3-oxoacyl-[acyl-carrier-protein] synthase activity"/>
    <property type="evidence" value="ECO:0007669"/>
    <property type="project" value="InterPro"/>
</dbReference>
<feature type="domain" description="PKS/mFAS DH" evidence="17">
    <location>
        <begin position="905"/>
        <end position="1180"/>
    </location>
</feature>
<dbReference type="InterPro" id="IPR001227">
    <property type="entry name" value="Ac_transferase_dom_sf"/>
</dbReference>
<feature type="domain" description="Carrier" evidence="15">
    <location>
        <begin position="1612"/>
        <end position="1687"/>
    </location>
</feature>
<dbReference type="FunFam" id="3.40.366.10:FF:000002">
    <property type="entry name" value="Probable polyketide synthase 2"/>
    <property type="match status" value="1"/>
</dbReference>
<keyword evidence="3" id="KW-0597">Phosphoprotein</keyword>
<dbReference type="GO" id="GO:0006633">
    <property type="term" value="P:fatty acid biosynthetic process"/>
    <property type="evidence" value="ECO:0007669"/>
    <property type="project" value="InterPro"/>
</dbReference>
<dbReference type="InterPro" id="IPR016039">
    <property type="entry name" value="Thiolase-like"/>
</dbReference>
<dbReference type="SMART" id="SM00822">
    <property type="entry name" value="PKS_KR"/>
    <property type="match status" value="3"/>
</dbReference>
<feature type="domain" description="Ketosynthase family 3 (KS3)" evidence="16">
    <location>
        <begin position="1705"/>
        <end position="2118"/>
    </location>
</feature>
<evidence type="ECO:0000256" key="12">
    <source>
        <dbReference type="ARBA" id="ARBA00063272"/>
    </source>
</evidence>
<evidence type="ECO:0000256" key="11">
    <source>
        <dbReference type="ARBA" id="ARBA00060622"/>
    </source>
</evidence>
<organism evidence="18 19">
    <name type="scientific">Saccharothrix australiensis</name>
    <dbReference type="NCBI Taxonomy" id="2072"/>
    <lineage>
        <taxon>Bacteria</taxon>
        <taxon>Bacillati</taxon>
        <taxon>Actinomycetota</taxon>
        <taxon>Actinomycetes</taxon>
        <taxon>Pseudonocardiales</taxon>
        <taxon>Pseudonocardiaceae</taxon>
        <taxon>Saccharothrix</taxon>
    </lineage>
</organism>
<dbReference type="Gene3D" id="3.40.366.10">
    <property type="entry name" value="Malonyl-Coenzyme A Acyl Carrier Protein, domain 2"/>
    <property type="match status" value="3"/>
</dbReference>
<feature type="active site" description="Proton donor; for dehydratase activity" evidence="14">
    <location>
        <position position="2744"/>
    </location>
</feature>
<gene>
    <name evidence="18" type="ORF">C8E97_3113</name>
</gene>
<feature type="active site" description="Proton acceptor; for dehydratase activity" evidence="14">
    <location>
        <position position="4227"/>
    </location>
</feature>
<keyword evidence="5" id="KW-0677">Repeat</keyword>
<dbReference type="Pfam" id="PF08659">
    <property type="entry name" value="KR"/>
    <property type="match status" value="3"/>
</dbReference>
<accession>A0A495VYS4</accession>